<dbReference type="EMBL" id="CP133617">
    <property type="protein sequence ID" value="WMV34055.1"/>
    <property type="molecule type" value="Genomic_DNA"/>
</dbReference>
<feature type="compositionally biased region" description="Basic and acidic residues" evidence="1">
    <location>
        <begin position="171"/>
        <end position="187"/>
    </location>
</feature>
<gene>
    <name evidence="2" type="ORF">MTR67_027440</name>
</gene>
<reference evidence="2" key="1">
    <citation type="submission" date="2023-08" db="EMBL/GenBank/DDBJ databases">
        <title>A de novo genome assembly of Solanum verrucosum Schlechtendal, a Mexican diploid species geographically isolated from the other diploid A-genome species in potato relatives.</title>
        <authorList>
            <person name="Hosaka K."/>
        </authorList>
    </citation>
    <scope>NUCLEOTIDE SEQUENCE</scope>
    <source>
        <tissue evidence="2">Young leaves</tissue>
    </source>
</reference>
<dbReference type="Proteomes" id="UP001234989">
    <property type="component" value="Chromosome 6"/>
</dbReference>
<dbReference type="AlphaFoldDB" id="A0AAF0R453"/>
<organism evidence="2 3">
    <name type="scientific">Solanum verrucosum</name>
    <dbReference type="NCBI Taxonomy" id="315347"/>
    <lineage>
        <taxon>Eukaryota</taxon>
        <taxon>Viridiplantae</taxon>
        <taxon>Streptophyta</taxon>
        <taxon>Embryophyta</taxon>
        <taxon>Tracheophyta</taxon>
        <taxon>Spermatophyta</taxon>
        <taxon>Magnoliopsida</taxon>
        <taxon>eudicotyledons</taxon>
        <taxon>Gunneridae</taxon>
        <taxon>Pentapetalae</taxon>
        <taxon>asterids</taxon>
        <taxon>lamiids</taxon>
        <taxon>Solanales</taxon>
        <taxon>Solanaceae</taxon>
        <taxon>Solanoideae</taxon>
        <taxon>Solaneae</taxon>
        <taxon>Solanum</taxon>
    </lineage>
</organism>
<accession>A0AAF0R453</accession>
<proteinExistence type="predicted"/>
<evidence type="ECO:0008006" key="4">
    <source>
        <dbReference type="Google" id="ProtNLM"/>
    </source>
</evidence>
<name>A0AAF0R453_SOLVR</name>
<evidence type="ECO:0000313" key="3">
    <source>
        <dbReference type="Proteomes" id="UP001234989"/>
    </source>
</evidence>
<keyword evidence="3" id="KW-1185">Reference proteome</keyword>
<sequence>MGHLAHLTDVRATRLEAAILAALTPLRAFVDELTTRVTTWGVFLGYDYECQVANLWKDVDYLKSTNFTSLLEVADDVDVPETFVIPPDTTGDVHRGGIATDELEAETDEEQIEVREKNIYEYLPDLEKTIVQSVIQTVTPRATPKTRTRDLGPQNEDSPTDSTELKIGNRSKRDLDAENLNLHHEKM</sequence>
<evidence type="ECO:0000256" key="1">
    <source>
        <dbReference type="SAM" id="MobiDB-lite"/>
    </source>
</evidence>
<evidence type="ECO:0000313" key="2">
    <source>
        <dbReference type="EMBL" id="WMV34055.1"/>
    </source>
</evidence>
<protein>
    <recommendedName>
        <fullName evidence="4">Polyprotein protein</fullName>
    </recommendedName>
</protein>
<feature type="region of interest" description="Disordered" evidence="1">
    <location>
        <begin position="140"/>
        <end position="187"/>
    </location>
</feature>